<keyword evidence="2" id="KW-1185">Reference proteome</keyword>
<evidence type="ECO:0000313" key="2">
    <source>
        <dbReference type="Proteomes" id="UP001107961"/>
    </source>
</evidence>
<dbReference type="AlphaFoldDB" id="A0A9Q3W2G9"/>
<name>A0A9Q3W2G9_9GAMM</name>
<dbReference type="EMBL" id="JAJVKT010000005">
    <property type="protein sequence ID" value="MCE7508023.1"/>
    <property type="molecule type" value="Genomic_DNA"/>
</dbReference>
<dbReference type="RefSeq" id="WP_022994721.1">
    <property type="nucleotide sequence ID" value="NZ_CP012331.1"/>
</dbReference>
<reference evidence="1" key="1">
    <citation type="submission" date="2022-01" db="EMBL/GenBank/DDBJ databases">
        <authorList>
            <person name="Karlyshev A.V."/>
            <person name="Jaspars M."/>
        </authorList>
    </citation>
    <scope>NUCLEOTIDE SEQUENCE</scope>
    <source>
        <strain evidence="1">AGSA3-2</strain>
    </source>
</reference>
<dbReference type="GeneID" id="94688725"/>
<organism evidence="1 2">
    <name type="scientific">Alloalcanivorax xenomutans</name>
    <dbReference type="NCBI Taxonomy" id="1094342"/>
    <lineage>
        <taxon>Bacteria</taxon>
        <taxon>Pseudomonadati</taxon>
        <taxon>Pseudomonadota</taxon>
        <taxon>Gammaproteobacteria</taxon>
        <taxon>Oceanospirillales</taxon>
        <taxon>Alcanivoracaceae</taxon>
        <taxon>Alloalcanivorax</taxon>
    </lineage>
</organism>
<evidence type="ECO:0000313" key="1">
    <source>
        <dbReference type="EMBL" id="MCE7508023.1"/>
    </source>
</evidence>
<proteinExistence type="predicted"/>
<dbReference type="KEGG" id="axe:P40_20640"/>
<gene>
    <name evidence="1" type="ORF">LZG35_05195</name>
</gene>
<protein>
    <submittedName>
        <fullName evidence="1">Uncharacterized protein</fullName>
    </submittedName>
</protein>
<sequence>MGCQEQIDAGDYPVDLALCAIQGRVQALQEYLAVSRSMVRNRHARARELRRDIRRLRAWALYLSESRRRPWWWRWLSHGARRTTLEPGATNSGRSGLGSRGVQRLSAFSVVERAYAALQEEYQGRLLTLRLAQSRHPLTNRIAVIDEMEQRVQLLTSMRALLARHPAGVTLVCSVISPALRVRHWLGFREESVFTVRQ</sequence>
<dbReference type="Proteomes" id="UP001107961">
    <property type="component" value="Unassembled WGS sequence"/>
</dbReference>
<accession>A0A9Q3W2G9</accession>
<comment type="caution">
    <text evidence="1">The sequence shown here is derived from an EMBL/GenBank/DDBJ whole genome shotgun (WGS) entry which is preliminary data.</text>
</comment>